<evidence type="ECO:0000313" key="1">
    <source>
        <dbReference type="EMBL" id="JAV69360.1"/>
    </source>
</evidence>
<proteinExistence type="predicted"/>
<reference evidence="1" key="1">
    <citation type="journal article" date="2016" name="Sci. Rep.">
        <title>Molecular characterization of firefly nuptial gifts: a multi-omics approach sheds light on postcopulatory sexual selection.</title>
        <authorList>
            <person name="Al-Wathiqui N."/>
            <person name="Fallon T.R."/>
            <person name="South A."/>
            <person name="Weng J.K."/>
            <person name="Lewis S.M."/>
        </authorList>
    </citation>
    <scope>NUCLEOTIDE SEQUENCE</scope>
</reference>
<organism evidence="1">
    <name type="scientific">Photinus pyralis</name>
    <name type="common">Common eastern firefly</name>
    <name type="synonym">Lampyris pyralis</name>
    <dbReference type="NCBI Taxonomy" id="7054"/>
    <lineage>
        <taxon>Eukaryota</taxon>
        <taxon>Metazoa</taxon>
        <taxon>Ecdysozoa</taxon>
        <taxon>Arthropoda</taxon>
        <taxon>Hexapoda</taxon>
        <taxon>Insecta</taxon>
        <taxon>Pterygota</taxon>
        <taxon>Neoptera</taxon>
        <taxon>Endopterygota</taxon>
        <taxon>Coleoptera</taxon>
        <taxon>Polyphaga</taxon>
        <taxon>Elateriformia</taxon>
        <taxon>Elateroidea</taxon>
        <taxon>Lampyridae</taxon>
        <taxon>Lampyrinae</taxon>
        <taxon>Photinus</taxon>
    </lineage>
</organism>
<accession>A0A1Y1LAK4</accession>
<name>A0A1Y1LAK4_PHOPY</name>
<sequence>MHFCRLRRPDYDPVMFLNDQVISVPNEIKFLGLTFDRELRWTKHLENLLTSSRKSLNVLRVLSHLKWGAHPKSLLDVYKALILSRIDYGCYSYSSCNSTLLSKLDKIQNLAIRYSLGAFPTSPVCALNVEANILPLALRRKQLIVNYYLKVHQNDKHPNYRLLTDTTRPTRLYKSQGERARQFMEELQLQEDNIVDFTKVAVKHCVNERWQEQWARADTSLRRIKPNLGPLFLLDVERLHSTKLYRLRLGHTALTHSYLLKGEAPSLCNRCGINLTPEHILCVCVRYQNERDLFKISVIWETNFASQDRCRGVLGFMRSIGILNDL</sequence>
<evidence type="ECO:0008006" key="2">
    <source>
        <dbReference type="Google" id="ProtNLM"/>
    </source>
</evidence>
<dbReference type="AlphaFoldDB" id="A0A1Y1LAK4"/>
<protein>
    <recommendedName>
        <fullName evidence="2">Reverse transcriptase zinc-binding domain-containing protein</fullName>
    </recommendedName>
</protein>
<dbReference type="EMBL" id="GEZM01063027">
    <property type="protein sequence ID" value="JAV69360.1"/>
    <property type="molecule type" value="Transcribed_RNA"/>
</dbReference>